<dbReference type="EMBL" id="JAWHQM010000032">
    <property type="protein sequence ID" value="KAK5633392.1"/>
    <property type="molecule type" value="Genomic_DNA"/>
</dbReference>
<proteinExistence type="predicted"/>
<dbReference type="Proteomes" id="UP001305414">
    <property type="component" value="Unassembled WGS sequence"/>
</dbReference>
<reference evidence="1 2" key="1">
    <citation type="submission" date="2023-10" db="EMBL/GenBank/DDBJ databases">
        <title>Draft genome sequence of Xylaria bambusicola isolate GMP-LS, the root and basal stem rot pathogen of sugarcane in Indonesia.</title>
        <authorList>
            <person name="Selvaraj P."/>
            <person name="Muralishankar V."/>
            <person name="Muruganantham S."/>
            <person name="Sp S."/>
            <person name="Haryani S."/>
            <person name="Lau K.J.X."/>
            <person name="Naqvi N.I."/>
        </authorList>
    </citation>
    <scope>NUCLEOTIDE SEQUENCE [LARGE SCALE GENOMIC DNA]</scope>
    <source>
        <strain evidence="1">GMP-LS</strain>
    </source>
</reference>
<evidence type="ECO:0000313" key="1">
    <source>
        <dbReference type="EMBL" id="KAK5633392.1"/>
    </source>
</evidence>
<evidence type="ECO:0000313" key="2">
    <source>
        <dbReference type="Proteomes" id="UP001305414"/>
    </source>
</evidence>
<accession>A0AAN7Z7L4</accession>
<sequence>MTAVEHNCYDEFLLDHLLEQVGNFYVSDVAPSVAGDVSWHESFIETIIALQVAKNCACAYPMTRVVQVDQIFRFGVLGHSLKHVDDVFVRRPPGWILYGNPTIVVRCRGRKLMDVGVLYPERLSEVFADLTNILDTALQVRERYSRPRSTADVVVYSN</sequence>
<protein>
    <submittedName>
        <fullName evidence="1">Uncharacterized protein</fullName>
    </submittedName>
</protein>
<comment type="caution">
    <text evidence="1">The sequence shown here is derived from an EMBL/GenBank/DDBJ whole genome shotgun (WGS) entry which is preliminary data.</text>
</comment>
<organism evidence="1 2">
    <name type="scientific">Xylaria bambusicola</name>
    <dbReference type="NCBI Taxonomy" id="326684"/>
    <lineage>
        <taxon>Eukaryota</taxon>
        <taxon>Fungi</taxon>
        <taxon>Dikarya</taxon>
        <taxon>Ascomycota</taxon>
        <taxon>Pezizomycotina</taxon>
        <taxon>Sordariomycetes</taxon>
        <taxon>Xylariomycetidae</taxon>
        <taxon>Xylariales</taxon>
        <taxon>Xylariaceae</taxon>
        <taxon>Xylaria</taxon>
    </lineage>
</organism>
<keyword evidence="2" id="KW-1185">Reference proteome</keyword>
<dbReference type="AlphaFoldDB" id="A0AAN7Z7L4"/>
<name>A0AAN7Z7L4_9PEZI</name>
<gene>
    <name evidence="1" type="ORF">RRF57_009106</name>
</gene>